<dbReference type="OrthoDB" id="4676at2759"/>
<dbReference type="STRING" id="1882483.A0A317XTC2"/>
<keyword evidence="2" id="KW-0378">Hydrolase</keyword>
<dbReference type="CDD" id="cd03884">
    <property type="entry name" value="M20_bAS"/>
    <property type="match status" value="1"/>
</dbReference>
<dbReference type="Gene3D" id="3.40.630.10">
    <property type="entry name" value="Zn peptidases"/>
    <property type="match status" value="1"/>
</dbReference>
<evidence type="ECO:0000256" key="1">
    <source>
        <dbReference type="ARBA" id="ARBA00006247"/>
    </source>
</evidence>
<keyword evidence="4" id="KW-1185">Reference proteome</keyword>
<dbReference type="InterPro" id="IPR036264">
    <property type="entry name" value="Bact_exopeptidase_dim_dom"/>
</dbReference>
<gene>
    <name evidence="3" type="ORF">BCV70DRAFT_199816</name>
</gene>
<dbReference type="PIRSF" id="PIRSF001235">
    <property type="entry name" value="Amidase_carbamoylase"/>
    <property type="match status" value="1"/>
</dbReference>
<dbReference type="NCBIfam" id="TIGR01879">
    <property type="entry name" value="hydantase"/>
    <property type="match status" value="1"/>
</dbReference>
<name>A0A317XTC2_9BASI</name>
<evidence type="ECO:0000313" key="3">
    <source>
        <dbReference type="EMBL" id="PWZ00541.1"/>
    </source>
</evidence>
<organism evidence="3 4">
    <name type="scientific">Testicularia cyperi</name>
    <dbReference type="NCBI Taxonomy" id="1882483"/>
    <lineage>
        <taxon>Eukaryota</taxon>
        <taxon>Fungi</taxon>
        <taxon>Dikarya</taxon>
        <taxon>Basidiomycota</taxon>
        <taxon>Ustilaginomycotina</taxon>
        <taxon>Ustilaginomycetes</taxon>
        <taxon>Ustilaginales</taxon>
        <taxon>Anthracoideaceae</taxon>
        <taxon>Testicularia</taxon>
    </lineage>
</organism>
<evidence type="ECO:0000256" key="2">
    <source>
        <dbReference type="ARBA" id="ARBA00022801"/>
    </source>
</evidence>
<proteinExistence type="inferred from homology"/>
<dbReference type="Gene3D" id="3.30.70.360">
    <property type="match status" value="1"/>
</dbReference>
<evidence type="ECO:0000313" key="4">
    <source>
        <dbReference type="Proteomes" id="UP000246740"/>
    </source>
</evidence>
<dbReference type="AlphaFoldDB" id="A0A317XTC2"/>
<dbReference type="SUPFAM" id="SSF53187">
    <property type="entry name" value="Zn-dependent exopeptidases"/>
    <property type="match status" value="1"/>
</dbReference>
<reference evidence="3 4" key="1">
    <citation type="journal article" date="2018" name="Mol. Biol. Evol.">
        <title>Broad Genomic Sampling Reveals a Smut Pathogenic Ancestry of the Fungal Clade Ustilaginomycotina.</title>
        <authorList>
            <person name="Kijpornyongpan T."/>
            <person name="Mondo S.J."/>
            <person name="Barry K."/>
            <person name="Sandor L."/>
            <person name="Lee J."/>
            <person name="Lipzen A."/>
            <person name="Pangilinan J."/>
            <person name="LaButti K."/>
            <person name="Hainaut M."/>
            <person name="Henrissat B."/>
            <person name="Grigoriev I.V."/>
            <person name="Spatafora J.W."/>
            <person name="Aime M.C."/>
        </authorList>
    </citation>
    <scope>NUCLEOTIDE SEQUENCE [LARGE SCALE GENOMIC DNA]</scope>
    <source>
        <strain evidence="3 4">MCA 3645</strain>
    </source>
</reference>
<protein>
    <submittedName>
        <fullName evidence="3">Amidase</fullName>
    </submittedName>
</protein>
<dbReference type="GO" id="GO:0016813">
    <property type="term" value="F:hydrolase activity, acting on carbon-nitrogen (but not peptide) bonds, in linear amidines"/>
    <property type="evidence" value="ECO:0007669"/>
    <property type="project" value="InterPro"/>
</dbReference>
<dbReference type="PANTHER" id="PTHR32494:SF5">
    <property type="entry name" value="ALLANTOATE AMIDOHYDROLASE"/>
    <property type="match status" value="1"/>
</dbReference>
<dbReference type="Proteomes" id="UP000246740">
    <property type="component" value="Unassembled WGS sequence"/>
</dbReference>
<dbReference type="SUPFAM" id="SSF55031">
    <property type="entry name" value="Bacterial exopeptidase dimerisation domain"/>
    <property type="match status" value="1"/>
</dbReference>
<dbReference type="Pfam" id="PF01546">
    <property type="entry name" value="Peptidase_M20"/>
    <property type="match status" value="1"/>
</dbReference>
<sequence length="464" mass="50451">MLAPTTAASAIRSGLIGHGRSSLVRTAGQVGQSLRWYTPGTFKINADRMMKTLHETCEWGAAHRYGPGPYETGMDRLTLNKDDFKARRWLAQEAEKLGCTVQTDQMGNMFMVRPGKKQGAPTAMGSHLDTQPTGGRYDGILGIMAALEAFRTISEKGFETEYPLALVNWTNEEGARFPQSIVGSGVWCGDVPLEKAWNLQDVKDSSLTMKSELSRGGFLGDLECSHKAMPLGAHFELHIEQGPILESTGKKVGVVQGGQAYKWFDINIRGRDCHTGSTPFATRSDAMLCASKIIIESNKVAKRHDGLASTGILRLSPGSVNTCPGHVFLTLDVRHPDTASLEALCSDIEAQARRIAAEESERGCELEWTQTFFSPAIVFHQDCINSVRKAAELNFGADQAIDIFSGAGHDTCSTSKVCPSSMVFITSKDGVSHNPREYSSPEDCAIGAQVLMDAALHYDSQRKA</sequence>
<dbReference type="InParanoid" id="A0A317XTC2"/>
<dbReference type="PANTHER" id="PTHR32494">
    <property type="entry name" value="ALLANTOATE DEIMINASE-RELATED"/>
    <property type="match status" value="1"/>
</dbReference>
<comment type="similarity">
    <text evidence="1">Belongs to the peptidase M20A family.</text>
</comment>
<dbReference type="InterPro" id="IPR010158">
    <property type="entry name" value="Amidase_Cbmase"/>
</dbReference>
<dbReference type="InterPro" id="IPR002933">
    <property type="entry name" value="Peptidase_M20"/>
</dbReference>
<dbReference type="EMBL" id="KZ819192">
    <property type="protein sequence ID" value="PWZ00541.1"/>
    <property type="molecule type" value="Genomic_DNA"/>
</dbReference>
<accession>A0A317XTC2</accession>